<dbReference type="RefSeq" id="WP_207246944.1">
    <property type="nucleotide sequence ID" value="NZ_JAFMOF010000001.1"/>
</dbReference>
<evidence type="ECO:0000313" key="4">
    <source>
        <dbReference type="EMBL" id="MBO0652869.1"/>
    </source>
</evidence>
<evidence type="ECO:0000256" key="1">
    <source>
        <dbReference type="SAM" id="MobiDB-lite"/>
    </source>
</evidence>
<sequence>MTSSSSQAPDQGPGHEPGHGPATDPDQKHADRCYRSAAGIASGVLLLALIGWLGGDAIVRGEGDAPWLALAGLLFAVPLTIAFTVRPAVWASEDRLLVRNPFRTVTLPWASVEAVRAGYSSEVLAGGSKYQLWAIPVSLRQRKTAARRAARDVSQDIRVASRAAAHEGPVRAPSDQAIEDLRELAERCAVREGAQGVPVVRWAYELIVPALVGLVLVVALSVVG</sequence>
<dbReference type="InterPro" id="IPR019692">
    <property type="entry name" value="CFP-6_PH"/>
</dbReference>
<protein>
    <submittedName>
        <fullName evidence="4">PH domain-containing protein</fullName>
    </submittedName>
</protein>
<dbReference type="EMBL" id="JAFMOF010000001">
    <property type="protein sequence ID" value="MBO0652869.1"/>
    <property type="molecule type" value="Genomic_DNA"/>
</dbReference>
<accession>A0A939FKP6</accession>
<proteinExistence type="predicted"/>
<comment type="caution">
    <text evidence="4">The sequence shown here is derived from an EMBL/GenBank/DDBJ whole genome shotgun (WGS) entry which is preliminary data.</text>
</comment>
<keyword evidence="2" id="KW-0472">Membrane</keyword>
<keyword evidence="2" id="KW-1133">Transmembrane helix</keyword>
<feature type="region of interest" description="Disordered" evidence="1">
    <location>
        <begin position="1"/>
        <end position="29"/>
    </location>
</feature>
<feature type="transmembrane region" description="Helical" evidence="2">
    <location>
        <begin position="202"/>
        <end position="223"/>
    </location>
</feature>
<reference evidence="4" key="1">
    <citation type="submission" date="2021-03" db="EMBL/GenBank/DDBJ databases">
        <title>Streptomyces strains.</title>
        <authorList>
            <person name="Lund M.B."/>
            <person name="Toerring T."/>
        </authorList>
    </citation>
    <scope>NUCLEOTIDE SEQUENCE</scope>
    <source>
        <strain evidence="4">JCM 4242</strain>
    </source>
</reference>
<organism evidence="4 5">
    <name type="scientific">Streptomyces triculaminicus</name>
    <dbReference type="NCBI Taxonomy" id="2816232"/>
    <lineage>
        <taxon>Bacteria</taxon>
        <taxon>Bacillati</taxon>
        <taxon>Actinomycetota</taxon>
        <taxon>Actinomycetes</taxon>
        <taxon>Kitasatosporales</taxon>
        <taxon>Streptomycetaceae</taxon>
        <taxon>Streptomyces</taxon>
    </lineage>
</organism>
<name>A0A939FKP6_9ACTN</name>
<dbReference type="Pfam" id="PF10756">
    <property type="entry name" value="bPH_6"/>
    <property type="match status" value="1"/>
</dbReference>
<gene>
    <name evidence="4" type="ORF">J1792_08730</name>
</gene>
<feature type="domain" description="Low molecular weight protein antigen 6 PH" evidence="3">
    <location>
        <begin position="86"/>
        <end position="153"/>
    </location>
</feature>
<evidence type="ECO:0000256" key="2">
    <source>
        <dbReference type="SAM" id="Phobius"/>
    </source>
</evidence>
<evidence type="ECO:0000259" key="3">
    <source>
        <dbReference type="Pfam" id="PF10756"/>
    </source>
</evidence>
<dbReference type="Proteomes" id="UP000664781">
    <property type="component" value="Unassembled WGS sequence"/>
</dbReference>
<keyword evidence="5" id="KW-1185">Reference proteome</keyword>
<dbReference type="AlphaFoldDB" id="A0A939FKP6"/>
<feature type="transmembrane region" description="Helical" evidence="2">
    <location>
        <begin position="37"/>
        <end position="55"/>
    </location>
</feature>
<evidence type="ECO:0000313" key="5">
    <source>
        <dbReference type="Proteomes" id="UP000664781"/>
    </source>
</evidence>
<feature type="transmembrane region" description="Helical" evidence="2">
    <location>
        <begin position="67"/>
        <end position="89"/>
    </location>
</feature>
<keyword evidence="2" id="KW-0812">Transmembrane</keyword>